<dbReference type="Pfam" id="PF05192">
    <property type="entry name" value="MutS_III"/>
    <property type="match status" value="1"/>
</dbReference>
<dbReference type="GO" id="GO:0140664">
    <property type="term" value="F:ATP-dependent DNA damage sensor activity"/>
    <property type="evidence" value="ECO:0007669"/>
    <property type="project" value="InterPro"/>
</dbReference>
<dbReference type="AlphaFoldDB" id="A0A6C0BP73"/>
<protein>
    <recommendedName>
        <fullName evidence="9">DNA mismatch repair proteins mutS family domain-containing protein</fullName>
    </recommendedName>
</protein>
<dbReference type="SUPFAM" id="SSF55271">
    <property type="entry name" value="DNA repair protein MutS, domain I"/>
    <property type="match status" value="1"/>
</dbReference>
<keyword evidence="2" id="KW-0547">Nucleotide-binding</keyword>
<dbReference type="GO" id="GO:0030983">
    <property type="term" value="F:mismatched DNA binding"/>
    <property type="evidence" value="ECO:0007669"/>
    <property type="project" value="InterPro"/>
</dbReference>
<evidence type="ECO:0000256" key="2">
    <source>
        <dbReference type="ARBA" id="ARBA00022741"/>
    </source>
</evidence>
<dbReference type="InterPro" id="IPR016151">
    <property type="entry name" value="DNA_mismatch_repair_MutS_N"/>
</dbReference>
<reference evidence="8" key="1">
    <citation type="journal article" date="2020" name="Nature">
        <title>Giant virus diversity and host interactions through global metagenomics.</title>
        <authorList>
            <person name="Schulz F."/>
            <person name="Roux S."/>
            <person name="Paez-Espino D."/>
            <person name="Jungbluth S."/>
            <person name="Walsh D.A."/>
            <person name="Denef V.J."/>
            <person name="McMahon K.D."/>
            <person name="Konstantinidis K.T."/>
            <person name="Eloe-Fadrosh E.A."/>
            <person name="Kyrpides N.C."/>
            <person name="Woyke T."/>
        </authorList>
    </citation>
    <scope>NUCLEOTIDE SEQUENCE</scope>
    <source>
        <strain evidence="8">GVMAG-M-3300018416-26</strain>
    </source>
</reference>
<dbReference type="EMBL" id="MN739218">
    <property type="protein sequence ID" value="QHS94225.1"/>
    <property type="molecule type" value="Genomic_DNA"/>
</dbReference>
<dbReference type="Gene3D" id="3.40.1170.10">
    <property type="entry name" value="DNA repair protein MutS, domain I"/>
    <property type="match status" value="1"/>
</dbReference>
<dbReference type="PIRSF" id="PIRSF037677">
    <property type="entry name" value="DNA_mis_repair_Msh6"/>
    <property type="match status" value="1"/>
</dbReference>
<evidence type="ECO:0008006" key="9">
    <source>
        <dbReference type="Google" id="ProtNLM"/>
    </source>
</evidence>
<name>A0A6C0BP73_9ZZZZ</name>
<proteinExistence type="inferred from homology"/>
<dbReference type="Gene3D" id="1.10.1420.10">
    <property type="match status" value="1"/>
</dbReference>
<dbReference type="CDD" id="cd00085">
    <property type="entry name" value="HNHc"/>
    <property type="match status" value="1"/>
</dbReference>
<sequence>MSKTSILLEYLEIHNDSINKYGIQTVVFMEVGSFFEIYAVINDDENIGADIYEICNLFNIQVTKKNKSIENVTRSNYLMAGFPNHSSQKFIDIMVNNNYTVVIVEQVTPPPKSIRSVTKVISPSTYVNVIQKYESNIMMCFYMEKVKSFKTKIEYHVLGWSSFDASTGISNCTEVTCFTDDKLLVDEIYRIILSYNPREVVFISVEDKDNTFDGTKFISTLDLTNCCIHNKIHQMSKQYTQIKYQNEVLNKVFTNHGMLSVIEYIDLEFKPYALISFVYMIQFIFEHGEQLLFKLKKPVVTCKENENTMIIANNALSQLNIIGKEYNLLQCLNTCKTSVGKRFFKKTLLNPIVNIDELNRRYSTIECFLSNLKSLKKIALNLSNVIDIERMFRKIACNQIQPCELHCLINSIIHVNDIFVNIYKIKDISDNVTDLQEYVTKNRYDFFIKNINEHLDIDLLSKYNIDNINENIFKKGVYKDIDELIHHRCLIYDKLNELVTFVDKKTEMTNWLKKEKNDRDGFHFLITNKRWKTLQDYLAKQELCDEVKHLNALTLLSQNGSNIRLSSEYIKSMNNDLQNYNDKIQKMLVVNFKAFVNDIHDVYGKVWFDSIVKILEKVDFFLACAKNAESQCLTKPTIVNDNNDDISSFVELESVRHLIIENVQKDIEYTPNNIMLGSRSAIKNKGVVLFGVNASGKSSFMKSVGLAIIQAQAGMYVPCKRMNYKPYNHIFTRIQSSDNILKGLSTFSNEISELRNIFKCITCNSLVIGDELCAGTESISALSIVTAGIETLVNMNTSFIFATHLHELNELARVNKMLESSDIAIKHLSVEYDELNGCLVYDRSIKDGPGSSLYGLEVCKAMNMNPTFIHLANTIRHELLSHTDSHEMVRHKLSRYNNKVVIDSCGICHDSNNDLETHHIKFQKDAKENGFIDNRYHKNSKFNLVPLCQSCHNKVHNNELNIYGWKQTTSGIKLHYQITL</sequence>
<dbReference type="PANTHER" id="PTHR11361:SF148">
    <property type="entry name" value="DNA MISMATCH REPAIR PROTEIN MSH6"/>
    <property type="match status" value="1"/>
</dbReference>
<evidence type="ECO:0000259" key="6">
    <source>
        <dbReference type="SMART" id="SM00533"/>
    </source>
</evidence>
<dbReference type="SUPFAM" id="SSF52540">
    <property type="entry name" value="P-loop containing nucleoside triphosphate hydrolases"/>
    <property type="match status" value="1"/>
</dbReference>
<dbReference type="InterPro" id="IPR045076">
    <property type="entry name" value="MutS"/>
</dbReference>
<dbReference type="InterPro" id="IPR007696">
    <property type="entry name" value="DNA_mismatch_repair_MutS_core"/>
</dbReference>
<dbReference type="SMART" id="SM00533">
    <property type="entry name" value="MUTSd"/>
    <property type="match status" value="1"/>
</dbReference>
<dbReference type="GO" id="GO:0006298">
    <property type="term" value="P:mismatch repair"/>
    <property type="evidence" value="ECO:0007669"/>
    <property type="project" value="InterPro"/>
</dbReference>
<feature type="domain" description="DNA mismatch repair protein MutS core" evidence="6">
    <location>
        <begin position="323"/>
        <end position="663"/>
    </location>
</feature>
<accession>A0A6C0BP73</accession>
<keyword evidence="4" id="KW-0067">ATP-binding</keyword>
<dbReference type="GO" id="GO:0032301">
    <property type="term" value="C:MutSalpha complex"/>
    <property type="evidence" value="ECO:0007669"/>
    <property type="project" value="TreeGrafter"/>
</dbReference>
<dbReference type="InterPro" id="IPR027417">
    <property type="entry name" value="P-loop_NTPase"/>
</dbReference>
<evidence type="ECO:0000313" key="8">
    <source>
        <dbReference type="EMBL" id="QHS94225.1"/>
    </source>
</evidence>
<dbReference type="GO" id="GO:0005524">
    <property type="term" value="F:ATP binding"/>
    <property type="evidence" value="ECO:0007669"/>
    <property type="project" value="UniProtKB-KW"/>
</dbReference>
<dbReference type="InterPro" id="IPR007695">
    <property type="entry name" value="DNA_mismatch_repair_MutS-lik_N"/>
</dbReference>
<dbReference type="InterPro" id="IPR000432">
    <property type="entry name" value="DNA_mismatch_repair_MutS_C"/>
</dbReference>
<dbReference type="InterPro" id="IPR017261">
    <property type="entry name" value="DNA_mismatch_repair_MutS/MSH"/>
</dbReference>
<feature type="domain" description="DNA mismatch repair proteins mutS family" evidence="7">
    <location>
        <begin position="684"/>
        <end position="877"/>
    </location>
</feature>
<dbReference type="SMART" id="SM00534">
    <property type="entry name" value="MUTSac"/>
    <property type="match status" value="1"/>
</dbReference>
<evidence type="ECO:0000259" key="7">
    <source>
        <dbReference type="SMART" id="SM00534"/>
    </source>
</evidence>
<dbReference type="InterPro" id="IPR036187">
    <property type="entry name" value="DNA_mismatch_repair_MutS_sf"/>
</dbReference>
<comment type="similarity">
    <text evidence="1">Belongs to the DNA mismatch repair MutS family.</text>
</comment>
<evidence type="ECO:0000256" key="3">
    <source>
        <dbReference type="ARBA" id="ARBA00022763"/>
    </source>
</evidence>
<organism evidence="8">
    <name type="scientific">viral metagenome</name>
    <dbReference type="NCBI Taxonomy" id="1070528"/>
    <lineage>
        <taxon>unclassified sequences</taxon>
        <taxon>metagenomes</taxon>
        <taxon>organismal metagenomes</taxon>
    </lineage>
</organism>
<evidence type="ECO:0000256" key="5">
    <source>
        <dbReference type="ARBA" id="ARBA00023125"/>
    </source>
</evidence>
<dbReference type="InterPro" id="IPR003615">
    <property type="entry name" value="HNH_nuc"/>
</dbReference>
<dbReference type="Pfam" id="PF00488">
    <property type="entry name" value="MutS_V"/>
    <property type="match status" value="1"/>
</dbReference>
<evidence type="ECO:0000256" key="1">
    <source>
        <dbReference type="ARBA" id="ARBA00006271"/>
    </source>
</evidence>
<dbReference type="SUPFAM" id="SSF48334">
    <property type="entry name" value="DNA repair protein MutS, domain III"/>
    <property type="match status" value="1"/>
</dbReference>
<evidence type="ECO:0000256" key="4">
    <source>
        <dbReference type="ARBA" id="ARBA00022840"/>
    </source>
</evidence>
<dbReference type="Pfam" id="PF01624">
    <property type="entry name" value="MutS_I"/>
    <property type="match status" value="1"/>
</dbReference>
<keyword evidence="5" id="KW-0238">DNA-binding</keyword>
<dbReference type="PANTHER" id="PTHR11361">
    <property type="entry name" value="DNA MISMATCH REPAIR PROTEIN MUTS FAMILY MEMBER"/>
    <property type="match status" value="1"/>
</dbReference>
<dbReference type="Gene3D" id="3.40.50.300">
    <property type="entry name" value="P-loop containing nucleotide triphosphate hydrolases"/>
    <property type="match status" value="1"/>
</dbReference>
<keyword evidence="3" id="KW-0227">DNA damage</keyword>